<reference evidence="1" key="1">
    <citation type="submission" date="2022-07" db="EMBL/GenBank/DDBJ databases">
        <title>Phylogenomic reconstructions and comparative analyses of Kickxellomycotina fungi.</title>
        <authorList>
            <person name="Reynolds N.K."/>
            <person name="Stajich J.E."/>
            <person name="Barry K."/>
            <person name="Grigoriev I.V."/>
            <person name="Crous P."/>
            <person name="Smith M.E."/>
        </authorList>
    </citation>
    <scope>NUCLEOTIDE SEQUENCE</scope>
    <source>
        <strain evidence="1">RSA 567</strain>
    </source>
</reference>
<gene>
    <name evidence="1" type="ORF">H4R34_006101</name>
</gene>
<organism evidence="1 2">
    <name type="scientific">Dimargaris verticillata</name>
    <dbReference type="NCBI Taxonomy" id="2761393"/>
    <lineage>
        <taxon>Eukaryota</taxon>
        <taxon>Fungi</taxon>
        <taxon>Fungi incertae sedis</taxon>
        <taxon>Zoopagomycota</taxon>
        <taxon>Kickxellomycotina</taxon>
        <taxon>Dimargaritomycetes</taxon>
        <taxon>Dimargaritales</taxon>
        <taxon>Dimargaritaceae</taxon>
        <taxon>Dimargaris</taxon>
    </lineage>
</organism>
<dbReference type="OrthoDB" id="10512029at2759"/>
<dbReference type="Proteomes" id="UP001151582">
    <property type="component" value="Unassembled WGS sequence"/>
</dbReference>
<sequence>MLAYCTINQEVSASEGLVVLAYFGATTGSVGELNAQAETKKNAIYDEFYPFEASHGMAEPLPITVLRSFVHTSSKALPGSVPFTAVITGSDGWHLFRFGQDEFEQVDKLIQSFRTAPAPAAPAERLSMSQSQYAQPPTAALVPSQLQEIPRMYRRSPIVGAIVSKTLVNTALSGAQ</sequence>
<comment type="caution">
    <text evidence="1">The sequence shown here is derived from an EMBL/GenBank/DDBJ whole genome shotgun (WGS) entry which is preliminary data.</text>
</comment>
<accession>A0A9W8AXL3</accession>
<proteinExistence type="predicted"/>
<evidence type="ECO:0000313" key="1">
    <source>
        <dbReference type="EMBL" id="KAJ1970175.1"/>
    </source>
</evidence>
<protein>
    <submittedName>
        <fullName evidence="1">Uncharacterized protein</fullName>
    </submittedName>
</protein>
<evidence type="ECO:0000313" key="2">
    <source>
        <dbReference type="Proteomes" id="UP001151582"/>
    </source>
</evidence>
<name>A0A9W8AXL3_9FUNG</name>
<dbReference type="AlphaFoldDB" id="A0A9W8AXL3"/>
<feature type="non-terminal residue" evidence="1">
    <location>
        <position position="176"/>
    </location>
</feature>
<dbReference type="EMBL" id="JANBQB010001842">
    <property type="protein sequence ID" value="KAJ1970175.1"/>
    <property type="molecule type" value="Genomic_DNA"/>
</dbReference>
<keyword evidence="2" id="KW-1185">Reference proteome</keyword>